<reference evidence="1" key="2">
    <citation type="submission" date="2023-04" db="EMBL/GenBank/DDBJ databases">
        <authorList>
            <person name="Bruccoleri R.E."/>
            <person name="Oakeley E.J."/>
            <person name="Faust A.-M."/>
            <person name="Dessus-Babus S."/>
            <person name="Altorfer M."/>
            <person name="Burckhardt D."/>
            <person name="Oertli M."/>
            <person name="Naumann U."/>
            <person name="Petersen F."/>
            <person name="Wong J."/>
        </authorList>
    </citation>
    <scope>NUCLEOTIDE SEQUENCE</scope>
    <source>
        <strain evidence="1">GSM-AAB239-AS_SAM_17_03QT</strain>
        <tissue evidence="1">Leaf</tissue>
    </source>
</reference>
<organism evidence="1 2">
    <name type="scientific">Iris pallida</name>
    <name type="common">Sweet iris</name>
    <dbReference type="NCBI Taxonomy" id="29817"/>
    <lineage>
        <taxon>Eukaryota</taxon>
        <taxon>Viridiplantae</taxon>
        <taxon>Streptophyta</taxon>
        <taxon>Embryophyta</taxon>
        <taxon>Tracheophyta</taxon>
        <taxon>Spermatophyta</taxon>
        <taxon>Magnoliopsida</taxon>
        <taxon>Liliopsida</taxon>
        <taxon>Asparagales</taxon>
        <taxon>Iridaceae</taxon>
        <taxon>Iridoideae</taxon>
        <taxon>Irideae</taxon>
        <taxon>Iris</taxon>
    </lineage>
</organism>
<sequence>MKLDWIRRVAVSDCKKLSEQIHSRRTSSFTTHT</sequence>
<proteinExistence type="predicted"/>
<name>A0AAX6FYA5_IRIPA</name>
<accession>A0AAX6FYA5</accession>
<evidence type="ECO:0000313" key="2">
    <source>
        <dbReference type="Proteomes" id="UP001140949"/>
    </source>
</evidence>
<dbReference type="AlphaFoldDB" id="A0AAX6FYA5"/>
<evidence type="ECO:0000313" key="1">
    <source>
        <dbReference type="EMBL" id="KAJ6821065.1"/>
    </source>
</evidence>
<gene>
    <name evidence="1" type="ORF">M6B38_395055</name>
</gene>
<protein>
    <submittedName>
        <fullName evidence="1">Uncharacterized protein</fullName>
    </submittedName>
</protein>
<keyword evidence="2" id="KW-1185">Reference proteome</keyword>
<comment type="caution">
    <text evidence="1">The sequence shown here is derived from an EMBL/GenBank/DDBJ whole genome shotgun (WGS) entry which is preliminary data.</text>
</comment>
<dbReference type="EMBL" id="JANAVB010025196">
    <property type="protein sequence ID" value="KAJ6821065.1"/>
    <property type="molecule type" value="Genomic_DNA"/>
</dbReference>
<dbReference type="Proteomes" id="UP001140949">
    <property type="component" value="Unassembled WGS sequence"/>
</dbReference>
<reference evidence="1" key="1">
    <citation type="journal article" date="2023" name="GigaByte">
        <title>Genome assembly of the bearded iris, Iris pallida Lam.</title>
        <authorList>
            <person name="Bruccoleri R.E."/>
            <person name="Oakeley E.J."/>
            <person name="Faust A.M.E."/>
            <person name="Altorfer M."/>
            <person name="Dessus-Babus S."/>
            <person name="Burckhardt D."/>
            <person name="Oertli M."/>
            <person name="Naumann U."/>
            <person name="Petersen F."/>
            <person name="Wong J."/>
        </authorList>
    </citation>
    <scope>NUCLEOTIDE SEQUENCE</scope>
    <source>
        <strain evidence="1">GSM-AAB239-AS_SAM_17_03QT</strain>
    </source>
</reference>